<evidence type="ECO:0000313" key="4">
    <source>
        <dbReference type="Proteomes" id="UP000745859"/>
    </source>
</evidence>
<dbReference type="Proteomes" id="UP000745859">
    <property type="component" value="Unassembled WGS sequence"/>
</dbReference>
<dbReference type="InterPro" id="IPR006626">
    <property type="entry name" value="PbH1"/>
</dbReference>
<dbReference type="RefSeq" id="WP_167189834.1">
    <property type="nucleotide sequence ID" value="NZ_JAASQL010000005.1"/>
</dbReference>
<evidence type="ECO:0000313" key="3">
    <source>
        <dbReference type="EMBL" id="NIJ46207.1"/>
    </source>
</evidence>
<dbReference type="PANTHER" id="PTHR36453:SF1">
    <property type="entry name" value="RIGHT HANDED BETA HELIX DOMAIN-CONTAINING PROTEIN"/>
    <property type="match status" value="1"/>
</dbReference>
<sequence length="664" mass="75476">MKKIFQLLFFIILATCQVFAKEYHVDAANVSQGDGSIHNPFKTIQQAADVMKKGDICYIHKGTYRENIVPKNSGSKRKPIIYTKYKNDVVIVTATEKVTNWELHSGNIYKAKNVNMPLGAGNNVYFNHQKMQIARWPNNVDYNEYTLDAKFIDKRKGTYSMSYISNNEIPDFDWRGGVIHYLGAHSGCSWERTITGYSKDLHRVHFNTLPDKWPFGKTHSPTRLENGHRGIFYLMNKLEALDAPNEWYYDTTAKELYFYAPDGKNPAKDHVEISTRENTANINKNYIHFEGLNFFGGMITIKGSYNKVTNCMVKNGTDRLITDLNGAALSNAAIQVMEGYFNTLEKCVLENGTLNGVYLSRKSESNKVENCIIQNFNTIGLHAALLISDGKRNQILNNSLYGSARDGVKVSGDDSEFAYNHVQKCLISGADGGLFYVTGRSIPKNIEVHHNWFHDAYADDHHAGKKATGIYLDNNSAGYIVHHNVVWDVEWGGLHFNWNAVQNKIYNNTFWNVGKPDQALIDCWVPKRNGKQTNVQDNVLYNNISDVRPWWHSGDGEKYRVDEKEYIGKDADNDFENNHQFSELPFLVAINSLFVPFKGSPLIDKGQKIKKITTNFKNKAPDLGAYEFGAKAWVPGVNWTPKGFAWTPSSNYKKLEIKSIKKQN</sequence>
<dbReference type="SMART" id="SM00710">
    <property type="entry name" value="PbH1"/>
    <property type="match status" value="6"/>
</dbReference>
<reference evidence="3 4" key="1">
    <citation type="submission" date="2020-03" db="EMBL/GenBank/DDBJ databases">
        <title>Genomic Encyclopedia of Type Strains, Phase IV (KMG-IV): sequencing the most valuable type-strain genomes for metagenomic binning, comparative biology and taxonomic classification.</title>
        <authorList>
            <person name="Goeker M."/>
        </authorList>
    </citation>
    <scope>NUCLEOTIDE SEQUENCE [LARGE SCALE GENOMIC DNA]</scope>
    <source>
        <strain evidence="3 4">DSM 101599</strain>
    </source>
</reference>
<dbReference type="Gene3D" id="2.160.20.10">
    <property type="entry name" value="Single-stranded right-handed beta-helix, Pectin lyase-like"/>
    <property type="match status" value="2"/>
</dbReference>
<proteinExistence type="predicted"/>
<dbReference type="Pfam" id="PF13229">
    <property type="entry name" value="Beta_helix"/>
    <property type="match status" value="1"/>
</dbReference>
<dbReference type="PANTHER" id="PTHR36453">
    <property type="entry name" value="SECRETED PROTEIN-RELATED"/>
    <property type="match status" value="1"/>
</dbReference>
<dbReference type="InterPro" id="IPR039448">
    <property type="entry name" value="Beta_helix"/>
</dbReference>
<protein>
    <recommendedName>
        <fullName evidence="2">Right handed beta helix domain-containing protein</fullName>
    </recommendedName>
</protein>
<dbReference type="InterPro" id="IPR012334">
    <property type="entry name" value="Pectin_lyas_fold"/>
</dbReference>
<evidence type="ECO:0000256" key="1">
    <source>
        <dbReference type="SAM" id="SignalP"/>
    </source>
</evidence>
<organism evidence="3 4">
    <name type="scientific">Wenyingzhuangia heitensis</name>
    <dbReference type="NCBI Taxonomy" id="1487859"/>
    <lineage>
        <taxon>Bacteria</taxon>
        <taxon>Pseudomonadati</taxon>
        <taxon>Bacteroidota</taxon>
        <taxon>Flavobacteriia</taxon>
        <taxon>Flavobacteriales</taxon>
        <taxon>Flavobacteriaceae</taxon>
        <taxon>Wenyingzhuangia</taxon>
    </lineage>
</organism>
<gene>
    <name evidence="3" type="ORF">FHR24_002691</name>
</gene>
<keyword evidence="1" id="KW-0732">Signal</keyword>
<dbReference type="SUPFAM" id="SSF51126">
    <property type="entry name" value="Pectin lyase-like"/>
    <property type="match status" value="1"/>
</dbReference>
<dbReference type="EMBL" id="JAASQL010000005">
    <property type="protein sequence ID" value="NIJ46207.1"/>
    <property type="molecule type" value="Genomic_DNA"/>
</dbReference>
<feature type="chain" id="PRO_5046914945" description="Right handed beta helix domain-containing protein" evidence="1">
    <location>
        <begin position="21"/>
        <end position="664"/>
    </location>
</feature>
<comment type="caution">
    <text evidence="3">The sequence shown here is derived from an EMBL/GenBank/DDBJ whole genome shotgun (WGS) entry which is preliminary data.</text>
</comment>
<accession>A0ABX0UBK9</accession>
<evidence type="ECO:0000259" key="2">
    <source>
        <dbReference type="Pfam" id="PF13229"/>
    </source>
</evidence>
<feature type="domain" description="Right handed beta helix" evidence="2">
    <location>
        <begin position="277"/>
        <end position="415"/>
    </location>
</feature>
<feature type="signal peptide" evidence="1">
    <location>
        <begin position="1"/>
        <end position="20"/>
    </location>
</feature>
<keyword evidence="4" id="KW-1185">Reference proteome</keyword>
<name>A0ABX0UBK9_9FLAO</name>
<dbReference type="InterPro" id="IPR011050">
    <property type="entry name" value="Pectin_lyase_fold/virulence"/>
</dbReference>